<evidence type="ECO:0000259" key="2">
    <source>
        <dbReference type="Pfam" id="PF00149"/>
    </source>
</evidence>
<evidence type="ECO:0000313" key="3">
    <source>
        <dbReference type="EMBL" id="SEI86332.1"/>
    </source>
</evidence>
<protein>
    <submittedName>
        <fullName evidence="3">Calcineurin-like phosphoesterase</fullName>
    </submittedName>
</protein>
<dbReference type="InterPro" id="IPR029052">
    <property type="entry name" value="Metallo-depent_PP-like"/>
</dbReference>
<gene>
    <name evidence="3" type="ORF">SAMN05192553_101588</name>
</gene>
<evidence type="ECO:0000256" key="1">
    <source>
        <dbReference type="SAM" id="Phobius"/>
    </source>
</evidence>
<dbReference type="STRING" id="1416801.SAMN05192553_101588"/>
<feature type="transmembrane region" description="Helical" evidence="1">
    <location>
        <begin position="474"/>
        <end position="502"/>
    </location>
</feature>
<organism evidence="3 4">
    <name type="scientific">Cyclobacterium xiamenense</name>
    <dbReference type="NCBI Taxonomy" id="1297121"/>
    <lineage>
        <taxon>Bacteria</taxon>
        <taxon>Pseudomonadati</taxon>
        <taxon>Bacteroidota</taxon>
        <taxon>Cytophagia</taxon>
        <taxon>Cytophagales</taxon>
        <taxon>Cyclobacteriaceae</taxon>
        <taxon>Cyclobacterium</taxon>
    </lineage>
</organism>
<keyword evidence="4" id="KW-1185">Reference proteome</keyword>
<name>A0A1H6UES1_9BACT</name>
<dbReference type="Pfam" id="PF00149">
    <property type="entry name" value="Metallophos"/>
    <property type="match status" value="1"/>
</dbReference>
<feature type="transmembrane region" description="Helical" evidence="1">
    <location>
        <begin position="339"/>
        <end position="361"/>
    </location>
</feature>
<proteinExistence type="predicted"/>
<dbReference type="Gene3D" id="3.60.21.10">
    <property type="match status" value="1"/>
</dbReference>
<dbReference type="PANTHER" id="PTHR34211">
    <property type="entry name" value="CALCINEURIN-LIKE METALLO-PHOSPHOESTERASE SUPERFAMILY PROTEIN"/>
    <property type="match status" value="1"/>
</dbReference>
<dbReference type="AlphaFoldDB" id="A0A1H6UES1"/>
<feature type="transmembrane region" description="Helical" evidence="1">
    <location>
        <begin position="401"/>
        <end position="421"/>
    </location>
</feature>
<sequence>MKFEKKPMVNWYDPRQLAFTGVKTVLSSVFGNFADRREMLAALDQEIQIHDYSEKKEFWFDFISDLGDGFNPTYTLAELLARESLTLRGKSLKRGDVLVMGGDEVYPTPEIIEYTNRLRGPYQAAFPKNEADENRPDVFAVPGNHDWYDGLTNFLRLFTQKRSLGNWRTQQSRSYFALKLPHDYWLIAIDVQLNADIDYPQICYFREIAKTHFTEASKIILCTSEPSWVYKSFDDKNESFDRLQFFIDKVLFGKGEKDYETKNKSIQIKAILTGDLHHYARYETGKLQEASCQLITAGGGGAFMHPTHTLKPEIESLGGETSHLKKLYPSRQESIRLSFLNLLFPYFSLTMLFFFGIYHVFTSWILQTKVEGETSLMERLAAQNLFDGGLGEVLQTIGSGISHHPSALFLNILLLIGLVLFTDTKSGKKNLNYIAGAVHALLHLLNFYFLLWLFSYTNLQSLGLDVNSVEQILLFIGEMVLVGGIISGVLFGLYLTFSVVVLKNHITEASSSYRWEGYKNFLRIAVTADGLTIYPIGVKQVVRNWKNTGTEENPRFEGGPINYELIEDPITIHHETTR</sequence>
<dbReference type="Proteomes" id="UP000199403">
    <property type="component" value="Unassembled WGS sequence"/>
</dbReference>
<dbReference type="InterPro" id="IPR004843">
    <property type="entry name" value="Calcineurin-like_PHP"/>
</dbReference>
<dbReference type="PANTHER" id="PTHR34211:SF3">
    <property type="entry name" value="CALCINEURIN-LIKE METALLO-PHOSPHOESTERASE SUPERFAMILY PROTEIN"/>
    <property type="match status" value="1"/>
</dbReference>
<dbReference type="SUPFAM" id="SSF56300">
    <property type="entry name" value="Metallo-dependent phosphatases"/>
    <property type="match status" value="1"/>
</dbReference>
<evidence type="ECO:0000313" key="4">
    <source>
        <dbReference type="Proteomes" id="UP000199403"/>
    </source>
</evidence>
<dbReference type="EMBL" id="FNZH01000001">
    <property type="protein sequence ID" value="SEI86332.1"/>
    <property type="molecule type" value="Genomic_DNA"/>
</dbReference>
<feature type="domain" description="Calcineurin-like phosphoesterase" evidence="2">
    <location>
        <begin position="60"/>
        <end position="170"/>
    </location>
</feature>
<reference evidence="4" key="1">
    <citation type="submission" date="2016-10" db="EMBL/GenBank/DDBJ databases">
        <authorList>
            <person name="Varghese N."/>
            <person name="Submissions S."/>
        </authorList>
    </citation>
    <scope>NUCLEOTIDE SEQUENCE [LARGE SCALE GENOMIC DNA]</scope>
    <source>
        <strain evidence="4">IBRC-M 10761</strain>
    </source>
</reference>
<dbReference type="OrthoDB" id="500534at2"/>
<keyword evidence="1" id="KW-0472">Membrane</keyword>
<dbReference type="RefSeq" id="WP_092169220.1">
    <property type="nucleotide sequence ID" value="NZ_FNZH01000001.1"/>
</dbReference>
<keyword evidence="1" id="KW-0812">Transmembrane</keyword>
<dbReference type="GO" id="GO:0016787">
    <property type="term" value="F:hydrolase activity"/>
    <property type="evidence" value="ECO:0007669"/>
    <property type="project" value="InterPro"/>
</dbReference>
<feature type="transmembrane region" description="Helical" evidence="1">
    <location>
        <begin position="433"/>
        <end position="454"/>
    </location>
</feature>
<accession>A0A1H6UES1</accession>
<keyword evidence="1" id="KW-1133">Transmembrane helix</keyword>